<accession>A0ABS6EI61</accession>
<reference evidence="2 3" key="1">
    <citation type="submission" date="2021-06" db="EMBL/GenBank/DDBJ databases">
        <authorList>
            <person name="Sun Q."/>
            <person name="Li D."/>
        </authorList>
    </citation>
    <scope>NUCLEOTIDE SEQUENCE [LARGE SCALE GENOMIC DNA]</scope>
    <source>
        <strain evidence="2 3">MSJ-11</strain>
    </source>
</reference>
<evidence type="ECO:0000313" key="3">
    <source>
        <dbReference type="Proteomes" id="UP000726170"/>
    </source>
</evidence>
<evidence type="ECO:0000259" key="1">
    <source>
        <dbReference type="Pfam" id="PF18765"/>
    </source>
</evidence>
<dbReference type="EMBL" id="JAHLQF010000002">
    <property type="protein sequence ID" value="MBU5484089.1"/>
    <property type="molecule type" value="Genomic_DNA"/>
</dbReference>
<name>A0ABS6EI61_9CLOT</name>
<dbReference type="RefSeq" id="WP_216438583.1">
    <property type="nucleotide sequence ID" value="NZ_JAHLQF010000002.1"/>
</dbReference>
<dbReference type="Proteomes" id="UP000726170">
    <property type="component" value="Unassembled WGS sequence"/>
</dbReference>
<dbReference type="PANTHER" id="PTHR43852">
    <property type="entry name" value="NUCLEOTIDYLTRANSFERASE"/>
    <property type="match status" value="1"/>
</dbReference>
<dbReference type="CDD" id="cd05403">
    <property type="entry name" value="NT_KNTase_like"/>
    <property type="match status" value="1"/>
</dbReference>
<dbReference type="InterPro" id="IPR041633">
    <property type="entry name" value="Polbeta"/>
</dbReference>
<organism evidence="2 3">
    <name type="scientific">Clostridium mobile</name>
    <dbReference type="NCBI Taxonomy" id="2841512"/>
    <lineage>
        <taxon>Bacteria</taxon>
        <taxon>Bacillati</taxon>
        <taxon>Bacillota</taxon>
        <taxon>Clostridia</taxon>
        <taxon>Eubacteriales</taxon>
        <taxon>Clostridiaceae</taxon>
        <taxon>Clostridium</taxon>
    </lineage>
</organism>
<proteinExistence type="predicted"/>
<keyword evidence="3" id="KW-1185">Reference proteome</keyword>
<evidence type="ECO:0000313" key="2">
    <source>
        <dbReference type="EMBL" id="MBU5484089.1"/>
    </source>
</evidence>
<dbReference type="Pfam" id="PF18765">
    <property type="entry name" value="Polbeta"/>
    <property type="match status" value="1"/>
</dbReference>
<protein>
    <submittedName>
        <fullName evidence="2">Nucleotidyltransferase domain-containing protein</fullName>
    </submittedName>
</protein>
<dbReference type="InterPro" id="IPR052930">
    <property type="entry name" value="TA_antitoxin_MntA"/>
</dbReference>
<comment type="caution">
    <text evidence="2">The sequence shown here is derived from an EMBL/GenBank/DDBJ whole genome shotgun (WGS) entry which is preliminary data.</text>
</comment>
<feature type="domain" description="Polymerase beta nucleotidyltransferase" evidence="1">
    <location>
        <begin position="11"/>
        <end position="99"/>
    </location>
</feature>
<dbReference type="PANTHER" id="PTHR43852:SF2">
    <property type="entry name" value="PROTEIN ADENYLYLTRANSFERASE MNTA"/>
    <property type="match status" value="1"/>
</dbReference>
<sequence length="99" mass="11498">MSFNLDKNIIESISKVANRYEINKVTLFGSRARGDNKKTSDIDLAVYCNEGFDNQSELYFELEDIDTLLKLDIVFINSNTDKKLIENIKREGVIIYERK</sequence>
<gene>
    <name evidence="2" type="ORF">KQI86_07085</name>
</gene>